<accession>A0AAX4JK91</accession>
<evidence type="ECO:0000313" key="8">
    <source>
        <dbReference type="EMBL" id="WWC85814.1"/>
    </source>
</evidence>
<proteinExistence type="inferred from homology"/>
<evidence type="ECO:0000256" key="1">
    <source>
        <dbReference type="ARBA" id="ARBA00004141"/>
    </source>
</evidence>
<dbReference type="InterPro" id="IPR007603">
    <property type="entry name" value="Choline_transptr-like"/>
</dbReference>
<feature type="compositionally biased region" description="Low complexity" evidence="6">
    <location>
        <begin position="54"/>
        <end position="63"/>
    </location>
</feature>
<feature type="transmembrane region" description="Helical" evidence="7">
    <location>
        <begin position="552"/>
        <end position="571"/>
    </location>
</feature>
<feature type="transmembrane region" description="Helical" evidence="7">
    <location>
        <begin position="674"/>
        <end position="691"/>
    </location>
</feature>
<feature type="compositionally biased region" description="Polar residues" evidence="6">
    <location>
        <begin position="181"/>
        <end position="195"/>
    </location>
</feature>
<protein>
    <recommendedName>
        <fullName evidence="10">Plasma-membrane choline transporter-domain-containing protein</fullName>
    </recommendedName>
</protein>
<keyword evidence="5 7" id="KW-0472">Membrane</keyword>
<organism evidence="8 9">
    <name type="scientific">Kwoniella dendrophila CBS 6074</name>
    <dbReference type="NCBI Taxonomy" id="1295534"/>
    <lineage>
        <taxon>Eukaryota</taxon>
        <taxon>Fungi</taxon>
        <taxon>Dikarya</taxon>
        <taxon>Basidiomycota</taxon>
        <taxon>Agaricomycotina</taxon>
        <taxon>Tremellomycetes</taxon>
        <taxon>Tremellales</taxon>
        <taxon>Cryptococcaceae</taxon>
        <taxon>Kwoniella</taxon>
    </lineage>
</organism>
<evidence type="ECO:0000256" key="7">
    <source>
        <dbReference type="SAM" id="Phobius"/>
    </source>
</evidence>
<feature type="region of interest" description="Disordered" evidence="6">
    <location>
        <begin position="288"/>
        <end position="314"/>
    </location>
</feature>
<feature type="compositionally biased region" description="Acidic residues" evidence="6">
    <location>
        <begin position="221"/>
        <end position="233"/>
    </location>
</feature>
<name>A0AAX4JK91_9TREE</name>
<gene>
    <name evidence="8" type="ORF">L201_000681</name>
</gene>
<reference evidence="8 9" key="1">
    <citation type="submission" date="2024-01" db="EMBL/GenBank/DDBJ databases">
        <title>Comparative genomics of Cryptococcus and Kwoniella reveals pathogenesis evolution and contrasting modes of karyotype evolution via chromosome fusion or intercentromeric recombination.</title>
        <authorList>
            <person name="Coelho M.A."/>
            <person name="David-Palma M."/>
            <person name="Shea T."/>
            <person name="Bowers K."/>
            <person name="McGinley-Smith S."/>
            <person name="Mohammad A.W."/>
            <person name="Gnirke A."/>
            <person name="Yurkov A.M."/>
            <person name="Nowrousian M."/>
            <person name="Sun S."/>
            <person name="Cuomo C.A."/>
            <person name="Heitman J."/>
        </authorList>
    </citation>
    <scope>NUCLEOTIDE SEQUENCE [LARGE SCALE GENOMIC DNA]</scope>
    <source>
        <strain evidence="8 9">CBS 6074</strain>
    </source>
</reference>
<dbReference type="EMBL" id="CP144098">
    <property type="protein sequence ID" value="WWC85814.1"/>
    <property type="molecule type" value="Genomic_DNA"/>
</dbReference>
<keyword evidence="9" id="KW-1185">Reference proteome</keyword>
<feature type="compositionally biased region" description="Polar residues" evidence="6">
    <location>
        <begin position="288"/>
        <end position="297"/>
    </location>
</feature>
<dbReference type="Proteomes" id="UP001355207">
    <property type="component" value="Chromosome 1"/>
</dbReference>
<evidence type="ECO:0000256" key="2">
    <source>
        <dbReference type="ARBA" id="ARBA00007168"/>
    </source>
</evidence>
<evidence type="ECO:0000256" key="4">
    <source>
        <dbReference type="ARBA" id="ARBA00022989"/>
    </source>
</evidence>
<feature type="transmembrane region" description="Helical" evidence="7">
    <location>
        <begin position="385"/>
        <end position="410"/>
    </location>
</feature>
<evidence type="ECO:0000256" key="3">
    <source>
        <dbReference type="ARBA" id="ARBA00022692"/>
    </source>
</evidence>
<feature type="transmembrane region" description="Helical" evidence="7">
    <location>
        <begin position="345"/>
        <end position="365"/>
    </location>
</feature>
<dbReference type="GO" id="GO:0022857">
    <property type="term" value="F:transmembrane transporter activity"/>
    <property type="evidence" value="ECO:0007669"/>
    <property type="project" value="InterPro"/>
</dbReference>
<feature type="compositionally biased region" description="Acidic residues" evidence="6">
    <location>
        <begin position="155"/>
        <end position="168"/>
    </location>
</feature>
<comment type="similarity">
    <text evidence="2">Belongs to the CTL (choline transporter-like) family.</text>
</comment>
<evidence type="ECO:0000313" key="9">
    <source>
        <dbReference type="Proteomes" id="UP001355207"/>
    </source>
</evidence>
<dbReference type="GeneID" id="91091353"/>
<dbReference type="RefSeq" id="XP_066072577.1">
    <property type="nucleotide sequence ID" value="XM_066216480.1"/>
</dbReference>
<feature type="transmembrane region" description="Helical" evidence="7">
    <location>
        <begin position="747"/>
        <end position="767"/>
    </location>
</feature>
<feature type="region of interest" description="Disordered" evidence="6">
    <location>
        <begin position="26"/>
        <end position="275"/>
    </location>
</feature>
<feature type="transmembrane region" description="Helical" evidence="7">
    <location>
        <begin position="647"/>
        <end position="668"/>
    </location>
</feature>
<dbReference type="GO" id="GO:0005886">
    <property type="term" value="C:plasma membrane"/>
    <property type="evidence" value="ECO:0007669"/>
    <property type="project" value="TreeGrafter"/>
</dbReference>
<sequence length="807" mass="87434">MSNGMQNSQAGPSAFTAYASRFLSGKMGNKDVEGSQIFRAPSPPSPSHDPFAPSPSTTSSHSHLAGGSRSPSPSNSQHLHHTPPFPGPGIKGIPDIDESGLGSGIGVGLLFGTDQNQDQQHSSSSTNKGKGRKPVTTSATKSNIPNPYAASSSESSDEGEEELDLDEVADVRKSLLHVGNNKANIRQSYQNQQKKPISERAKKGWLAHQSVFPPSSSSSSDNDEEEGSEDDNESDKRTETDSEEDEEPRMIGNRRKSRSRSRGNEDKDEDQGYLLSPSELYNVQAGLQGTYNDQPSNLEEPLLGPDELDQNGYRRSGRVPVKLQVYHGRFGHWEREGLRKYKDSGYLALWLSSLIGIIIGLGFVWGSTNPPPTAPGTPTKSAPSIIPLLPLLLILLIPTLILPPAFLLVLRKTVRPVLLATAISIPFSLFLCGWWALGESFNSSGLSGIEQGERWWGTTGLRLGAVFLWILAVWFGRLVWKRRKRLDRTASVVELSTNLLLTHPPLLLLTPLLLGVFAITSIPFLTLLVRLGTIGYWRHPRENTWVFHIRPYAGWLIFLVTLVWVWTWGVIRGVGRVAVAGVVGEWFFHRDEQSRPPALDITTAAVHRATGTSLGSICLGAGIIAVVRTVGRGAAELKRVTNPKSKILPTPLLFLANLTPLFAIVAGVLDQLNGYALVYVGITGEAFWPSARRAVGLAGRRKGGRLLDYTLIKLLLTLSSTAMGLFTGTAGYLYMTHSLSNPGYAPLAGLLCGGLPFLAVRAGAAVLGDAADALFICYQIDRELSGDHCEEAKEAFAGELPRGEAAV</sequence>
<dbReference type="PANTHER" id="PTHR12385:SF88">
    <property type="entry name" value="CHOLINE TRANSPORTER-LIKE PROTEIN CTL1"/>
    <property type="match status" value="1"/>
</dbReference>
<keyword evidence="4 7" id="KW-1133">Transmembrane helix</keyword>
<evidence type="ECO:0008006" key="10">
    <source>
        <dbReference type="Google" id="ProtNLM"/>
    </source>
</evidence>
<feature type="transmembrane region" description="Helical" evidence="7">
    <location>
        <begin position="506"/>
        <end position="532"/>
    </location>
</feature>
<feature type="transmembrane region" description="Helical" evidence="7">
    <location>
        <begin position="461"/>
        <end position="480"/>
    </location>
</feature>
<feature type="compositionally biased region" description="Polar residues" evidence="6">
    <location>
        <begin position="135"/>
        <end position="145"/>
    </location>
</feature>
<dbReference type="PANTHER" id="PTHR12385">
    <property type="entry name" value="CHOLINE TRANSPORTER-LIKE (SLC FAMILY 44)"/>
    <property type="match status" value="1"/>
</dbReference>
<feature type="compositionally biased region" description="Basic residues" evidence="6">
    <location>
        <begin position="252"/>
        <end position="261"/>
    </location>
</feature>
<feature type="transmembrane region" description="Helical" evidence="7">
    <location>
        <begin position="417"/>
        <end position="437"/>
    </location>
</feature>
<feature type="compositionally biased region" description="Low complexity" evidence="6">
    <location>
        <begin position="110"/>
        <end position="127"/>
    </location>
</feature>
<keyword evidence="3 7" id="KW-0812">Transmembrane</keyword>
<feature type="transmembrane region" description="Helical" evidence="7">
    <location>
        <begin position="711"/>
        <end position="735"/>
    </location>
</feature>
<comment type="subcellular location">
    <subcellularLocation>
        <location evidence="1">Membrane</location>
        <topology evidence="1">Multi-pass membrane protein</topology>
    </subcellularLocation>
</comment>
<dbReference type="AlphaFoldDB" id="A0AAX4JK91"/>
<dbReference type="Pfam" id="PF04515">
    <property type="entry name" value="Choline_transpo"/>
    <property type="match status" value="1"/>
</dbReference>
<evidence type="ECO:0000256" key="6">
    <source>
        <dbReference type="SAM" id="MobiDB-lite"/>
    </source>
</evidence>
<evidence type="ECO:0000256" key="5">
    <source>
        <dbReference type="ARBA" id="ARBA00023136"/>
    </source>
</evidence>